<feature type="transmembrane region" description="Helical" evidence="9">
    <location>
        <begin position="6"/>
        <end position="27"/>
    </location>
</feature>
<dbReference type="PANTHER" id="PTHR11795">
    <property type="entry name" value="BRANCHED-CHAIN AMINO ACID TRANSPORT SYSTEM PERMEASE PROTEIN LIVH"/>
    <property type="match status" value="1"/>
</dbReference>
<comment type="subcellular location">
    <subcellularLocation>
        <location evidence="1">Cell membrane</location>
        <topology evidence="1">Multi-pass membrane protein</topology>
    </subcellularLocation>
</comment>
<feature type="transmembrane region" description="Helical" evidence="9">
    <location>
        <begin position="59"/>
        <end position="82"/>
    </location>
</feature>
<protein>
    <submittedName>
        <fullName evidence="10">Branched-chain amino acid ABC transporter permease</fullName>
    </submittedName>
</protein>
<evidence type="ECO:0000313" key="11">
    <source>
        <dbReference type="Proteomes" id="UP001385389"/>
    </source>
</evidence>
<keyword evidence="4 9" id="KW-0812">Transmembrane</keyword>
<keyword evidence="2" id="KW-0813">Transport</keyword>
<dbReference type="PANTHER" id="PTHR11795:SF442">
    <property type="entry name" value="ABC TRANSPORTER ATP-BINDING PROTEIN"/>
    <property type="match status" value="1"/>
</dbReference>
<evidence type="ECO:0000256" key="1">
    <source>
        <dbReference type="ARBA" id="ARBA00004651"/>
    </source>
</evidence>
<name>A0ABZ2IYE3_9BACT</name>
<comment type="similarity">
    <text evidence="8">Belongs to the binding-protein-dependent transport system permease family. LivHM subfamily.</text>
</comment>
<feature type="transmembrane region" description="Helical" evidence="9">
    <location>
        <begin position="186"/>
        <end position="210"/>
    </location>
</feature>
<evidence type="ECO:0000313" key="10">
    <source>
        <dbReference type="EMBL" id="WWX23724.1"/>
    </source>
</evidence>
<evidence type="ECO:0000256" key="8">
    <source>
        <dbReference type="ARBA" id="ARBA00037998"/>
    </source>
</evidence>
<accession>A0ABZ2IYE3</accession>
<dbReference type="EMBL" id="CP146609">
    <property type="protein sequence ID" value="WWX23724.1"/>
    <property type="molecule type" value="Genomic_DNA"/>
</dbReference>
<feature type="transmembrane region" description="Helical" evidence="9">
    <location>
        <begin position="136"/>
        <end position="158"/>
    </location>
</feature>
<proteinExistence type="inferred from homology"/>
<dbReference type="InterPro" id="IPR001851">
    <property type="entry name" value="ABC_transp_permease"/>
</dbReference>
<feature type="transmembrane region" description="Helical" evidence="9">
    <location>
        <begin position="263"/>
        <end position="281"/>
    </location>
</feature>
<keyword evidence="7 9" id="KW-0472">Membrane</keyword>
<evidence type="ECO:0000256" key="3">
    <source>
        <dbReference type="ARBA" id="ARBA00022475"/>
    </source>
</evidence>
<dbReference type="RefSeq" id="WP_338669421.1">
    <property type="nucleotide sequence ID" value="NZ_CP146609.1"/>
</dbReference>
<dbReference type="Pfam" id="PF02653">
    <property type="entry name" value="BPD_transp_2"/>
    <property type="match status" value="1"/>
</dbReference>
<reference evidence="10 11" key="1">
    <citation type="submission" date="2024-03" db="EMBL/GenBank/DDBJ databases">
        <title>Phenotype and Genome Characterization of a Sulfate-Reducing Bacterium Pseudodesulfovibrio sp. strain 5S69, isolated from Petroleum Reservoir in Tatarstan (Russia).</title>
        <authorList>
            <person name="Bidzhieva S.K."/>
            <person name="Kadnikov V."/>
            <person name="Tourova T.P."/>
            <person name="Samigullina S.R."/>
            <person name="Sokolova D.S."/>
            <person name="Poltaraus A.B."/>
            <person name="Avtukh A.N."/>
            <person name="Tereshina V.M."/>
            <person name="Mardanov A.V."/>
            <person name="Nazina T.N."/>
        </authorList>
    </citation>
    <scope>NUCLEOTIDE SEQUENCE [LARGE SCALE GENOMIC DNA]</scope>
    <source>
        <strain evidence="10 11">5S69</strain>
    </source>
</reference>
<keyword evidence="6 9" id="KW-1133">Transmembrane helix</keyword>
<keyword evidence="5" id="KW-0029">Amino-acid transport</keyword>
<organism evidence="10 11">
    <name type="scientific">Pseudodesulfovibrio methanolicus</name>
    <dbReference type="NCBI Taxonomy" id="3126690"/>
    <lineage>
        <taxon>Bacteria</taxon>
        <taxon>Pseudomonadati</taxon>
        <taxon>Thermodesulfobacteriota</taxon>
        <taxon>Desulfovibrionia</taxon>
        <taxon>Desulfovibrionales</taxon>
        <taxon>Desulfovibrionaceae</taxon>
    </lineage>
</organism>
<evidence type="ECO:0000256" key="5">
    <source>
        <dbReference type="ARBA" id="ARBA00022970"/>
    </source>
</evidence>
<feature type="transmembrane region" description="Helical" evidence="9">
    <location>
        <begin position="94"/>
        <end position="116"/>
    </location>
</feature>
<evidence type="ECO:0000256" key="9">
    <source>
        <dbReference type="SAM" id="Phobius"/>
    </source>
</evidence>
<dbReference type="CDD" id="cd06582">
    <property type="entry name" value="TM_PBP1_LivH_like"/>
    <property type="match status" value="1"/>
</dbReference>
<gene>
    <name evidence="10" type="ORF">V8V93_05845</name>
</gene>
<keyword evidence="3" id="KW-1003">Cell membrane</keyword>
<evidence type="ECO:0000256" key="6">
    <source>
        <dbReference type="ARBA" id="ARBA00022989"/>
    </source>
</evidence>
<evidence type="ECO:0000256" key="4">
    <source>
        <dbReference type="ARBA" id="ARBA00022692"/>
    </source>
</evidence>
<keyword evidence="11" id="KW-1185">Reference proteome</keyword>
<dbReference type="InterPro" id="IPR052157">
    <property type="entry name" value="BCAA_transport_permease"/>
</dbReference>
<evidence type="ECO:0000256" key="2">
    <source>
        <dbReference type="ARBA" id="ARBA00022448"/>
    </source>
</evidence>
<evidence type="ECO:0000256" key="7">
    <source>
        <dbReference type="ARBA" id="ARBA00023136"/>
    </source>
</evidence>
<dbReference type="Proteomes" id="UP001385389">
    <property type="component" value="Chromosome"/>
</dbReference>
<sequence>MSLFINLFVNGVILGLLYATIALGFSLVLGVSGVLNFAHGVLFALGAYGYWVLKDFMGFWPAMAGATLIVGVIGVVVERLLVRRVYGEDPLFGLVITMGFAMAIEQVLHMIFGAAAKTVNPPAFAQGVLFLGDMMVPYYRLFVALCCVVVLTGTWLVLNNTAFGAIVRAGMYDSEMVSALGHDLPLLRTAVFALGAMAAAFSGVLASSIWSIKPGMGGAFLMPSFLVVLIGGLGSIRGTVLGGLIVGLTTSLLSLVIPRFVDIMPYVIMAVVVYFWPRGLLGKQNILE</sequence>